<evidence type="ECO:0000313" key="6">
    <source>
        <dbReference type="Proteomes" id="UP000316726"/>
    </source>
</evidence>
<protein>
    <recommendedName>
        <fullName evidence="7">S-adenosyl-L-methionine-dependent methyltransferase</fullName>
    </recommendedName>
</protein>
<dbReference type="PANTHER" id="PTHR43619:SF2">
    <property type="entry name" value="S-ADENOSYL-L-METHIONINE-DEPENDENT METHYLTRANSFERASES SUPERFAMILY PROTEIN"/>
    <property type="match status" value="1"/>
</dbReference>
<feature type="compositionally biased region" description="Basic and acidic residues" evidence="3">
    <location>
        <begin position="1"/>
        <end position="11"/>
    </location>
</feature>
<evidence type="ECO:0008006" key="7">
    <source>
        <dbReference type="Google" id="ProtNLM"/>
    </source>
</evidence>
<dbReference type="AlphaFoldDB" id="A0A5B8MUD0"/>
<reference evidence="5 6" key="1">
    <citation type="submission" date="2018-07" db="EMBL/GenBank/DDBJ databases">
        <title>The complete nuclear genome of the prasinophyte Chloropicon primus (CCMP1205).</title>
        <authorList>
            <person name="Pombert J.-F."/>
            <person name="Otis C."/>
            <person name="Turmel M."/>
            <person name="Lemieux C."/>
        </authorList>
    </citation>
    <scope>NUCLEOTIDE SEQUENCE [LARGE SCALE GENOMIC DNA]</scope>
    <source>
        <strain evidence="5 6">CCMP1205</strain>
    </source>
</reference>
<dbReference type="Gene3D" id="3.40.50.150">
    <property type="entry name" value="Vaccinia Virus protein VP39"/>
    <property type="match status" value="1"/>
</dbReference>
<dbReference type="InterPro" id="IPR029063">
    <property type="entry name" value="SAM-dependent_MTases_sf"/>
</dbReference>
<keyword evidence="1" id="KW-0489">Methyltransferase</keyword>
<name>A0A5B8MUD0_9CHLO</name>
<dbReference type="SUPFAM" id="SSF53335">
    <property type="entry name" value="S-adenosyl-L-methionine-dependent methyltransferases"/>
    <property type="match status" value="1"/>
</dbReference>
<accession>A0A5B8MUD0</accession>
<organism evidence="5 6">
    <name type="scientific">Chloropicon primus</name>
    <dbReference type="NCBI Taxonomy" id="1764295"/>
    <lineage>
        <taxon>Eukaryota</taxon>
        <taxon>Viridiplantae</taxon>
        <taxon>Chlorophyta</taxon>
        <taxon>Chloropicophyceae</taxon>
        <taxon>Chloropicales</taxon>
        <taxon>Chloropicaceae</taxon>
        <taxon>Chloropicon</taxon>
    </lineage>
</organism>
<gene>
    <name evidence="5" type="ORF">A3770_10p58720</name>
    <name evidence="4" type="ORF">CPRI1469_LOCUS7922</name>
</gene>
<evidence type="ECO:0000256" key="2">
    <source>
        <dbReference type="ARBA" id="ARBA00022679"/>
    </source>
</evidence>
<reference evidence="4" key="2">
    <citation type="submission" date="2021-01" db="EMBL/GenBank/DDBJ databases">
        <authorList>
            <person name="Corre E."/>
            <person name="Pelletier E."/>
            <person name="Niang G."/>
            <person name="Scheremetjew M."/>
            <person name="Finn R."/>
            <person name="Kale V."/>
            <person name="Holt S."/>
            <person name="Cochrane G."/>
            <person name="Meng A."/>
            <person name="Brown T."/>
            <person name="Cohen L."/>
        </authorList>
    </citation>
    <scope>NUCLEOTIDE SEQUENCE</scope>
    <source>
        <strain evidence="4">CCMP1205</strain>
    </source>
</reference>
<dbReference type="OrthoDB" id="203237at2759"/>
<dbReference type="Pfam" id="PF04072">
    <property type="entry name" value="LCM"/>
    <property type="match status" value="1"/>
</dbReference>
<dbReference type="InterPro" id="IPR007213">
    <property type="entry name" value="Ppm1/Ppm2/Tcmp"/>
</dbReference>
<dbReference type="Proteomes" id="UP000316726">
    <property type="component" value="Chromosome 10"/>
</dbReference>
<dbReference type="GO" id="GO:0032259">
    <property type="term" value="P:methylation"/>
    <property type="evidence" value="ECO:0007669"/>
    <property type="project" value="UniProtKB-KW"/>
</dbReference>
<sequence>MDALGARDRRCVPGPGRGGLPRRGRRCVRVPRLRRLRPCCQLDDDVAVFGTSGYVLDVAKDKAKILAGFGTGDPFFDPRAPAAASDAEEGRGESTRDSIGCDRGGLLSTRYVDDSLLKAQESFPFIKQVVLFGCNLDTRPYRLQVASGIIFFDVAPEIFQAHKKAKLRGEKVRPGCLHVQVQVPSQASFEDIEKLLARRAFQGSKPSMWTLENMERYCSNFSQVENVLVHVSRAMAYDSVLVGTLRLPGDVVGGDQIKDVLAACNLKGECFRLRDFAAALHRSDPRALAEGGDRGEGMEGWLFYGSQVSRSAAEREIYKQWTDLAEEIDEDYFDNFR</sequence>
<evidence type="ECO:0000313" key="5">
    <source>
        <dbReference type="EMBL" id="QDZ23354.1"/>
    </source>
</evidence>
<dbReference type="EMBL" id="CP031043">
    <property type="protein sequence ID" value="QDZ23354.1"/>
    <property type="molecule type" value="Genomic_DNA"/>
</dbReference>
<evidence type="ECO:0000256" key="3">
    <source>
        <dbReference type="SAM" id="MobiDB-lite"/>
    </source>
</evidence>
<evidence type="ECO:0000256" key="1">
    <source>
        <dbReference type="ARBA" id="ARBA00022603"/>
    </source>
</evidence>
<proteinExistence type="predicted"/>
<keyword evidence="6" id="KW-1185">Reference proteome</keyword>
<feature type="region of interest" description="Disordered" evidence="3">
    <location>
        <begin position="1"/>
        <end position="24"/>
    </location>
</feature>
<dbReference type="GO" id="GO:0008168">
    <property type="term" value="F:methyltransferase activity"/>
    <property type="evidence" value="ECO:0007669"/>
    <property type="project" value="UniProtKB-KW"/>
</dbReference>
<dbReference type="PANTHER" id="PTHR43619">
    <property type="entry name" value="S-ADENOSYL-L-METHIONINE-DEPENDENT METHYLTRANSFERASE YKTD-RELATED"/>
    <property type="match status" value="1"/>
</dbReference>
<keyword evidence="2" id="KW-0808">Transferase</keyword>
<evidence type="ECO:0000313" key="4">
    <source>
        <dbReference type="EMBL" id="CAD9719056.1"/>
    </source>
</evidence>
<dbReference type="EMBL" id="HBHL01012113">
    <property type="protein sequence ID" value="CAD9719056.1"/>
    <property type="molecule type" value="Transcribed_RNA"/>
</dbReference>
<dbReference type="STRING" id="1764295.A0A5B8MUD0"/>